<evidence type="ECO:0000313" key="2">
    <source>
        <dbReference type="Proteomes" id="UP000515663"/>
    </source>
</evidence>
<name>A0A7D7R971_9ACTN</name>
<dbReference type="Proteomes" id="UP000515663">
    <property type="component" value="Chromosome"/>
</dbReference>
<evidence type="ECO:0000313" key="1">
    <source>
        <dbReference type="EMBL" id="QMT00630.1"/>
    </source>
</evidence>
<dbReference type="EMBL" id="CP059491">
    <property type="protein sequence ID" value="QMT00630.1"/>
    <property type="molecule type" value="Genomic_DNA"/>
</dbReference>
<dbReference type="RefSeq" id="WP_188328638.1">
    <property type="nucleotide sequence ID" value="NZ_CP059491.1"/>
</dbReference>
<dbReference type="AlphaFoldDB" id="A0A7D7R971"/>
<dbReference type="Gene3D" id="1.10.287.1060">
    <property type="entry name" value="ESAT-6-like"/>
    <property type="match status" value="1"/>
</dbReference>
<dbReference type="InterPro" id="IPR036689">
    <property type="entry name" value="ESAT-6-like_sf"/>
</dbReference>
<organism evidence="1 2">
    <name type="scientific">Gordonia jinghuaiqii</name>
    <dbReference type="NCBI Taxonomy" id="2758710"/>
    <lineage>
        <taxon>Bacteria</taxon>
        <taxon>Bacillati</taxon>
        <taxon>Actinomycetota</taxon>
        <taxon>Actinomycetes</taxon>
        <taxon>Mycobacteriales</taxon>
        <taxon>Gordoniaceae</taxon>
        <taxon>Gordonia</taxon>
    </lineage>
</organism>
<gene>
    <name evidence="1" type="ORF">H1R19_17280</name>
</gene>
<accession>A0A7D7R971</accession>
<dbReference type="InterPro" id="IPR010310">
    <property type="entry name" value="T7SS_ESAT-6-like"/>
</dbReference>
<proteinExistence type="predicted"/>
<keyword evidence="2" id="KW-1185">Reference proteome</keyword>
<dbReference type="Pfam" id="PF06013">
    <property type="entry name" value="WXG100"/>
    <property type="match status" value="1"/>
</dbReference>
<dbReference type="KEGG" id="gji:H1R19_17280"/>
<reference evidence="2" key="1">
    <citation type="submission" date="2020-07" db="EMBL/GenBank/DDBJ databases">
        <title>novel species isolated from the respiratory tract of Marmot.</title>
        <authorList>
            <person name="Zhang G."/>
        </authorList>
    </citation>
    <scope>NUCLEOTIDE SEQUENCE [LARGE SCALE GENOMIC DNA]</scope>
    <source>
        <strain evidence="2">686</strain>
    </source>
</reference>
<protein>
    <submittedName>
        <fullName evidence="1">WXG100 family type VII secretion target</fullName>
    </submittedName>
</protein>
<sequence>MTGSINYDFAALGDLSGGLRAAFTHLEDLNGQLKAQVAALDGNWNSQQAKGAYLEAQAAFDRIFMQSRDSLNQLEHGVSNASRIMQDTDSAIGSGFRSIV</sequence>
<dbReference type="SUPFAM" id="SSF140453">
    <property type="entry name" value="EsxAB dimer-like"/>
    <property type="match status" value="1"/>
</dbReference>